<gene>
    <name evidence="10" type="ORF">BG011_008411</name>
</gene>
<feature type="compositionally biased region" description="Basic and acidic residues" evidence="8">
    <location>
        <begin position="435"/>
        <end position="456"/>
    </location>
</feature>
<evidence type="ECO:0000256" key="8">
    <source>
        <dbReference type="SAM" id="MobiDB-lite"/>
    </source>
</evidence>
<dbReference type="GO" id="GO:0031499">
    <property type="term" value="C:TRAMP complex"/>
    <property type="evidence" value="ECO:0007669"/>
    <property type="project" value="TreeGrafter"/>
</dbReference>
<feature type="compositionally biased region" description="Low complexity" evidence="8">
    <location>
        <begin position="514"/>
        <end position="541"/>
    </location>
</feature>
<feature type="region of interest" description="Disordered" evidence="8">
    <location>
        <begin position="395"/>
        <end position="720"/>
    </location>
</feature>
<dbReference type="PANTHER" id="PTHR46543">
    <property type="entry name" value="ZINC FINGER CCHC DOMAIN-CONTAINING PROTEIN 7"/>
    <property type="match status" value="1"/>
</dbReference>
<feature type="compositionally biased region" description="Acidic residues" evidence="8">
    <location>
        <begin position="1"/>
        <end position="16"/>
    </location>
</feature>
<dbReference type="GO" id="GO:0071038">
    <property type="term" value="P:TRAMP-dependent tRNA surveillance pathway"/>
    <property type="evidence" value="ECO:0007669"/>
    <property type="project" value="TreeGrafter"/>
</dbReference>
<keyword evidence="6" id="KW-0539">Nucleus</keyword>
<comment type="subcellular location">
    <subcellularLocation>
        <location evidence="1">Nucleus</location>
    </subcellularLocation>
</comment>
<reference evidence="10" key="1">
    <citation type="journal article" date="2020" name="Fungal Divers.">
        <title>Resolving the Mortierellaceae phylogeny through synthesis of multi-gene phylogenetics and phylogenomics.</title>
        <authorList>
            <person name="Vandepol N."/>
            <person name="Liber J."/>
            <person name="Desiro A."/>
            <person name="Na H."/>
            <person name="Kennedy M."/>
            <person name="Barry K."/>
            <person name="Grigoriev I.V."/>
            <person name="Miller A.N."/>
            <person name="O'Donnell K."/>
            <person name="Stajich J.E."/>
            <person name="Bonito G."/>
        </authorList>
    </citation>
    <scope>NUCLEOTIDE SEQUENCE</scope>
    <source>
        <strain evidence="10">KOD948</strain>
    </source>
</reference>
<dbReference type="PANTHER" id="PTHR46543:SF1">
    <property type="entry name" value="ZINC FINGER CCHC DOMAIN-CONTAINING PROTEIN 7"/>
    <property type="match status" value="1"/>
</dbReference>
<feature type="compositionally biased region" description="Polar residues" evidence="8">
    <location>
        <begin position="638"/>
        <end position="655"/>
    </location>
</feature>
<feature type="region of interest" description="Disordered" evidence="8">
    <location>
        <begin position="125"/>
        <end position="201"/>
    </location>
</feature>
<dbReference type="EMBL" id="JAAAJA010000695">
    <property type="protein sequence ID" value="KAG0250349.1"/>
    <property type="molecule type" value="Genomic_DNA"/>
</dbReference>
<organism evidence="10 11">
    <name type="scientific">Mortierella polycephala</name>
    <dbReference type="NCBI Taxonomy" id="41804"/>
    <lineage>
        <taxon>Eukaryota</taxon>
        <taxon>Fungi</taxon>
        <taxon>Fungi incertae sedis</taxon>
        <taxon>Mucoromycota</taxon>
        <taxon>Mortierellomycotina</taxon>
        <taxon>Mortierellomycetes</taxon>
        <taxon>Mortierellales</taxon>
        <taxon>Mortierellaceae</taxon>
        <taxon>Mortierella</taxon>
    </lineage>
</organism>
<feature type="region of interest" description="Disordered" evidence="8">
    <location>
        <begin position="57"/>
        <end position="93"/>
    </location>
</feature>
<feature type="compositionally biased region" description="Basic residues" evidence="8">
    <location>
        <begin position="457"/>
        <end position="470"/>
    </location>
</feature>
<protein>
    <recommendedName>
        <fullName evidence="9">CCHC-type domain-containing protein</fullName>
    </recommendedName>
</protein>
<sequence length="720" mass="80135">MDYEDDDYDQYQQYEDELYKDASEESNDSDQVDSDVEDTMLGHIHYSTNVYKRLGTAAKLSPQGESGTSTPTMESASVATPNSTSTNHLADAPVPAEDYFKAVNQGIELDSEKDEGIIRASAGNSATAIASAKGKERAIEQDEDESRYNVEKKKDSSRKNTWDQHSVSTSTPQDSDESDDTDTSESNDDQEDESGADLEEPSDIVVALPKGLDEHVLDLGTPLEDGQDESNYNMDTELSHLEGEDFKGRNRYYMEQAKCYRCGLPGHIGKNCKALNCRVCGAINDHETFDCPVSICYNCRKQGHRADSCPMPAGYNRSCDKCGMRSHATEDCPTVWREYVYISKTPQQEVVAFCYNCGDMGHFGDDCMRQRPNYARKGSAFFASSSDRMSRLASGSRDWNFESSSSNSRVSHRTSTDRSSSYTSYGSNVGSSSSSKRDAESKSSSSKKRDRDDQKRERKKVKKAEKKRHDRYTDRDMDSDQERDHHRSGDRREIVRYDDDRRSSRRDRDRDRGYNNSSRSGAGSSYRNDSSSSYNNYNDNSITISRPIESYGGRSTSQNSNQQSTMAPSTAIGSNIRDPIVIGSPRLPNTNVATPQTQQQQQSNRSRHPLPNPPSRSHNNNNSNNSRRNSPERIHTKGGSSSSKGNITNRLSFADQNAFPRGRGDDHQGHGNSSSSPGSNHGYGPTGLMGVSRRTGGQGQHHSLPSKPTPMYTGGYTRRR</sequence>
<keyword evidence="2" id="KW-0479">Metal-binding</keyword>
<accession>A0A9P6PQH7</accession>
<dbReference type="Proteomes" id="UP000726737">
    <property type="component" value="Unassembled WGS sequence"/>
</dbReference>
<feature type="compositionally biased region" description="Polar residues" evidence="8">
    <location>
        <begin position="63"/>
        <end position="88"/>
    </location>
</feature>
<dbReference type="SUPFAM" id="SSF57756">
    <property type="entry name" value="Retrovirus zinc finger-like domains"/>
    <property type="match status" value="1"/>
</dbReference>
<evidence type="ECO:0000256" key="1">
    <source>
        <dbReference type="ARBA" id="ARBA00004123"/>
    </source>
</evidence>
<evidence type="ECO:0000313" key="10">
    <source>
        <dbReference type="EMBL" id="KAG0250349.1"/>
    </source>
</evidence>
<feature type="domain" description="CCHC-type" evidence="9">
    <location>
        <begin position="354"/>
        <end position="367"/>
    </location>
</feature>
<evidence type="ECO:0000256" key="7">
    <source>
        <dbReference type="PROSITE-ProRule" id="PRU00047"/>
    </source>
</evidence>
<dbReference type="GO" id="GO:0008270">
    <property type="term" value="F:zinc ion binding"/>
    <property type="evidence" value="ECO:0007669"/>
    <property type="project" value="UniProtKB-KW"/>
</dbReference>
<feature type="compositionally biased region" description="Acidic residues" evidence="8">
    <location>
        <begin position="174"/>
        <end position="201"/>
    </location>
</feature>
<dbReference type="GO" id="GO:0071039">
    <property type="term" value="P:nuclear polyadenylation-dependent CUT catabolic process"/>
    <property type="evidence" value="ECO:0007669"/>
    <property type="project" value="TreeGrafter"/>
</dbReference>
<dbReference type="Pfam" id="PF00098">
    <property type="entry name" value="zf-CCHC"/>
    <property type="match status" value="3"/>
</dbReference>
<dbReference type="PROSITE" id="PS50158">
    <property type="entry name" value="ZF_CCHC"/>
    <property type="match status" value="3"/>
</dbReference>
<evidence type="ECO:0000313" key="11">
    <source>
        <dbReference type="Proteomes" id="UP000726737"/>
    </source>
</evidence>
<feature type="compositionally biased region" description="Low complexity" evidence="8">
    <location>
        <begin position="670"/>
        <end position="683"/>
    </location>
</feature>
<evidence type="ECO:0000256" key="6">
    <source>
        <dbReference type="ARBA" id="ARBA00023242"/>
    </source>
</evidence>
<feature type="compositionally biased region" description="Basic and acidic residues" evidence="8">
    <location>
        <begin position="133"/>
        <end position="162"/>
    </location>
</feature>
<comment type="caution">
    <text evidence="10">The sequence shown here is derived from an EMBL/GenBank/DDBJ whole genome shotgun (WGS) entry which is preliminary data.</text>
</comment>
<evidence type="ECO:0000256" key="4">
    <source>
        <dbReference type="ARBA" id="ARBA00022771"/>
    </source>
</evidence>
<keyword evidence="3" id="KW-0677">Repeat</keyword>
<feature type="compositionally biased region" description="Low complexity" evidence="8">
    <location>
        <begin position="417"/>
        <end position="434"/>
    </location>
</feature>
<dbReference type="InterPro" id="IPR001878">
    <property type="entry name" value="Znf_CCHC"/>
</dbReference>
<dbReference type="OrthoDB" id="7608935at2759"/>
<feature type="compositionally biased region" description="Low complexity" evidence="8">
    <location>
        <begin position="615"/>
        <end position="628"/>
    </location>
</feature>
<feature type="compositionally biased region" description="Low complexity" evidence="8">
    <location>
        <begin position="555"/>
        <end position="565"/>
    </location>
</feature>
<name>A0A9P6PQH7_9FUNG</name>
<feature type="domain" description="CCHC-type" evidence="9">
    <location>
        <begin position="258"/>
        <end position="273"/>
    </location>
</feature>
<dbReference type="GO" id="GO:0071037">
    <property type="term" value="P:nuclear polyadenylation-dependent snRNA catabolic process"/>
    <property type="evidence" value="ECO:0007669"/>
    <property type="project" value="TreeGrafter"/>
</dbReference>
<dbReference type="AlphaFoldDB" id="A0A9P6PQH7"/>
<feature type="region of interest" description="Disordered" evidence="8">
    <location>
        <begin position="1"/>
        <end position="38"/>
    </location>
</feature>
<evidence type="ECO:0000256" key="3">
    <source>
        <dbReference type="ARBA" id="ARBA00022737"/>
    </source>
</evidence>
<evidence type="ECO:0000259" key="9">
    <source>
        <dbReference type="PROSITE" id="PS50158"/>
    </source>
</evidence>
<dbReference type="InterPro" id="IPR036875">
    <property type="entry name" value="Znf_CCHC_sf"/>
</dbReference>
<dbReference type="SMART" id="SM00343">
    <property type="entry name" value="ZnF_C2HC"/>
    <property type="match status" value="5"/>
</dbReference>
<evidence type="ECO:0000256" key="2">
    <source>
        <dbReference type="ARBA" id="ARBA00022723"/>
    </source>
</evidence>
<dbReference type="GO" id="GO:0003723">
    <property type="term" value="F:RNA binding"/>
    <property type="evidence" value="ECO:0007669"/>
    <property type="project" value="TreeGrafter"/>
</dbReference>
<keyword evidence="11" id="KW-1185">Reference proteome</keyword>
<dbReference type="GO" id="GO:0071031">
    <property type="term" value="P:nuclear mRNA surveillance of mRNA 3'-end processing"/>
    <property type="evidence" value="ECO:0007669"/>
    <property type="project" value="TreeGrafter"/>
</dbReference>
<keyword evidence="4 7" id="KW-0863">Zinc-finger</keyword>
<feature type="domain" description="CCHC-type" evidence="9">
    <location>
        <begin position="296"/>
        <end position="310"/>
    </location>
</feature>
<dbReference type="GO" id="GO:0071035">
    <property type="term" value="P:nuclear polyadenylation-dependent rRNA catabolic process"/>
    <property type="evidence" value="ECO:0007669"/>
    <property type="project" value="TreeGrafter"/>
</dbReference>
<dbReference type="InterPro" id="IPR051644">
    <property type="entry name" value="TRAMP_AT-DNA-binding"/>
</dbReference>
<feature type="compositionally biased region" description="Acidic residues" evidence="8">
    <location>
        <begin position="24"/>
        <end position="38"/>
    </location>
</feature>
<keyword evidence="5" id="KW-0862">Zinc</keyword>
<feature type="compositionally biased region" description="Basic and acidic residues" evidence="8">
    <location>
        <begin position="471"/>
        <end position="513"/>
    </location>
</feature>
<dbReference type="Gene3D" id="4.10.60.10">
    <property type="entry name" value="Zinc finger, CCHC-type"/>
    <property type="match status" value="2"/>
</dbReference>
<dbReference type="GO" id="GO:0071036">
    <property type="term" value="P:nuclear polyadenylation-dependent snoRNA catabolic process"/>
    <property type="evidence" value="ECO:0007669"/>
    <property type="project" value="TreeGrafter"/>
</dbReference>
<proteinExistence type="predicted"/>
<evidence type="ECO:0000256" key="5">
    <source>
        <dbReference type="ARBA" id="ARBA00022833"/>
    </source>
</evidence>